<dbReference type="EMBL" id="BGPR01010956">
    <property type="protein sequence ID" value="GBN48867.1"/>
    <property type="molecule type" value="Genomic_DNA"/>
</dbReference>
<name>A0A4Y2PF92_ARAVE</name>
<dbReference type="Proteomes" id="UP000499080">
    <property type="component" value="Unassembled WGS sequence"/>
</dbReference>
<keyword evidence="1" id="KW-0732">Signal</keyword>
<protein>
    <submittedName>
        <fullName evidence="2">Uncharacterized protein</fullName>
    </submittedName>
</protein>
<keyword evidence="3" id="KW-1185">Reference proteome</keyword>
<evidence type="ECO:0000313" key="3">
    <source>
        <dbReference type="Proteomes" id="UP000499080"/>
    </source>
</evidence>
<accession>A0A4Y2PF92</accession>
<feature type="non-terminal residue" evidence="2">
    <location>
        <position position="40"/>
    </location>
</feature>
<dbReference type="AlphaFoldDB" id="A0A4Y2PF92"/>
<proteinExistence type="predicted"/>
<feature type="signal peptide" evidence="1">
    <location>
        <begin position="1"/>
        <end position="21"/>
    </location>
</feature>
<feature type="chain" id="PRO_5021248467" evidence="1">
    <location>
        <begin position="22"/>
        <end position="40"/>
    </location>
</feature>
<sequence length="40" mass="4372">MDSRSVCLALWLMGFIAFINGQGFKPAGQISEACFNCLCE</sequence>
<evidence type="ECO:0000313" key="2">
    <source>
        <dbReference type="EMBL" id="GBN48867.1"/>
    </source>
</evidence>
<organism evidence="2 3">
    <name type="scientific">Araneus ventricosus</name>
    <name type="common">Orbweaver spider</name>
    <name type="synonym">Epeira ventricosa</name>
    <dbReference type="NCBI Taxonomy" id="182803"/>
    <lineage>
        <taxon>Eukaryota</taxon>
        <taxon>Metazoa</taxon>
        <taxon>Ecdysozoa</taxon>
        <taxon>Arthropoda</taxon>
        <taxon>Chelicerata</taxon>
        <taxon>Arachnida</taxon>
        <taxon>Araneae</taxon>
        <taxon>Araneomorphae</taxon>
        <taxon>Entelegynae</taxon>
        <taxon>Araneoidea</taxon>
        <taxon>Araneidae</taxon>
        <taxon>Araneus</taxon>
    </lineage>
</organism>
<evidence type="ECO:0000256" key="1">
    <source>
        <dbReference type="SAM" id="SignalP"/>
    </source>
</evidence>
<reference evidence="2 3" key="1">
    <citation type="journal article" date="2019" name="Sci. Rep.">
        <title>Orb-weaving spider Araneus ventricosus genome elucidates the spidroin gene catalogue.</title>
        <authorList>
            <person name="Kono N."/>
            <person name="Nakamura H."/>
            <person name="Ohtoshi R."/>
            <person name="Moran D.A.P."/>
            <person name="Shinohara A."/>
            <person name="Yoshida Y."/>
            <person name="Fujiwara M."/>
            <person name="Mori M."/>
            <person name="Tomita M."/>
            <person name="Arakawa K."/>
        </authorList>
    </citation>
    <scope>NUCLEOTIDE SEQUENCE [LARGE SCALE GENOMIC DNA]</scope>
</reference>
<gene>
    <name evidence="2" type="ORF">AVEN_52643_1</name>
</gene>
<comment type="caution">
    <text evidence="2">The sequence shown here is derived from an EMBL/GenBank/DDBJ whole genome shotgun (WGS) entry which is preliminary data.</text>
</comment>